<comment type="caution">
    <text evidence="1">The sequence shown here is derived from an EMBL/GenBank/DDBJ whole genome shotgun (WGS) entry which is preliminary data.</text>
</comment>
<accession>E6PVS5</accession>
<gene>
    <name evidence="1" type="ORF">CARN2_0206</name>
</gene>
<proteinExistence type="predicted"/>
<sequence length="98" mass="10499">MGCKAQTTAIAQAMARICNAADRPRRGCDAHAGLVQRRPNSAEADVHMEVIVIPGEQPAVPRQRVLSTRSSPTHCPTITVRCQGEAAEHATTARRSEA</sequence>
<name>E6PVS5_9ZZZZ</name>
<organism evidence="1">
    <name type="scientific">mine drainage metagenome</name>
    <dbReference type="NCBI Taxonomy" id="410659"/>
    <lineage>
        <taxon>unclassified sequences</taxon>
        <taxon>metagenomes</taxon>
        <taxon>ecological metagenomes</taxon>
    </lineage>
</organism>
<dbReference type="EMBL" id="CABM01000065">
    <property type="protein sequence ID" value="CBH99032.1"/>
    <property type="molecule type" value="Genomic_DNA"/>
</dbReference>
<reference evidence="1" key="1">
    <citation type="submission" date="2009-10" db="EMBL/GenBank/DDBJ databases">
        <title>Diversity of trophic interactions inside an arsenic-rich microbial ecosystem.</title>
        <authorList>
            <person name="Bertin P.N."/>
            <person name="Heinrich-Salmeron A."/>
            <person name="Pelletier E."/>
            <person name="Goulhen-Chollet F."/>
            <person name="Arsene-Ploetze F."/>
            <person name="Gallien S."/>
            <person name="Calteau A."/>
            <person name="Vallenet D."/>
            <person name="Casiot C."/>
            <person name="Chane-Woon-Ming B."/>
            <person name="Giloteaux L."/>
            <person name="Barakat M."/>
            <person name="Bonnefoy V."/>
            <person name="Bruneel O."/>
            <person name="Chandler M."/>
            <person name="Cleiss J."/>
            <person name="Duran R."/>
            <person name="Elbaz-Poulichet F."/>
            <person name="Fonknechten N."/>
            <person name="Lauga B."/>
            <person name="Mornico D."/>
            <person name="Ortet P."/>
            <person name="Schaeffer C."/>
            <person name="Siguier P."/>
            <person name="Alexander Thil Smith A."/>
            <person name="Van Dorsselaer A."/>
            <person name="Weissenbach J."/>
            <person name="Medigue C."/>
            <person name="Le Paslier D."/>
        </authorList>
    </citation>
    <scope>NUCLEOTIDE SEQUENCE</scope>
</reference>
<dbReference type="AlphaFoldDB" id="E6PVS5"/>
<protein>
    <submittedName>
        <fullName evidence="1">Uncharacterized protein</fullName>
    </submittedName>
</protein>
<evidence type="ECO:0000313" key="1">
    <source>
        <dbReference type="EMBL" id="CBH99032.1"/>
    </source>
</evidence>